<evidence type="ECO:0000256" key="2">
    <source>
        <dbReference type="ARBA" id="ARBA00004046"/>
    </source>
</evidence>
<evidence type="ECO:0000256" key="3">
    <source>
        <dbReference type="ARBA" id="ARBA00008889"/>
    </source>
</evidence>
<proteinExistence type="inferred from homology"/>
<feature type="domain" description="Large ribosomal subunit protein uL10-like insertion" evidence="8">
    <location>
        <begin position="187"/>
        <end position="256"/>
    </location>
</feature>
<keyword evidence="7" id="KW-0690">Ribosome biogenesis</keyword>
<evidence type="ECO:0000259" key="8">
    <source>
        <dbReference type="Pfam" id="PF17777"/>
    </source>
</evidence>
<dbReference type="OrthoDB" id="10262308at2759"/>
<dbReference type="GO" id="GO:0005737">
    <property type="term" value="C:cytoplasm"/>
    <property type="evidence" value="ECO:0007669"/>
    <property type="project" value="UniProtKB-SubCell"/>
</dbReference>
<dbReference type="InterPro" id="IPR001790">
    <property type="entry name" value="Ribosomal_uL10"/>
</dbReference>
<evidence type="ECO:0000256" key="5">
    <source>
        <dbReference type="ARBA" id="ARBA00022490"/>
    </source>
</evidence>
<comment type="function">
    <text evidence="1">Ribosomal protein P0 is the functional equivalent of E.coli protein L10.</text>
</comment>
<gene>
    <name evidence="9" type="ORF">OSTQU699_LOCUS6972</name>
</gene>
<comment type="subunit">
    <text evidence="4 7">Associates with the pre-60S ribosomal particle.</text>
</comment>
<dbReference type="InterPro" id="IPR043164">
    <property type="entry name" value="Ribosomal_uL10-like_insert_sf"/>
</dbReference>
<dbReference type="EMBL" id="CAJHUC010001586">
    <property type="protein sequence ID" value="CAD7701615.1"/>
    <property type="molecule type" value="Genomic_DNA"/>
</dbReference>
<evidence type="ECO:0000313" key="10">
    <source>
        <dbReference type="Proteomes" id="UP000708148"/>
    </source>
</evidence>
<dbReference type="Gene3D" id="3.90.105.20">
    <property type="match status" value="1"/>
</dbReference>
<evidence type="ECO:0000256" key="1">
    <source>
        <dbReference type="ARBA" id="ARBA00002200"/>
    </source>
</evidence>
<name>A0A8S1J2M9_9CHLO</name>
<evidence type="ECO:0000256" key="6">
    <source>
        <dbReference type="ARBA" id="ARBA00023242"/>
    </source>
</evidence>
<organism evidence="9 10">
    <name type="scientific">Ostreobium quekettii</name>
    <dbReference type="NCBI Taxonomy" id="121088"/>
    <lineage>
        <taxon>Eukaryota</taxon>
        <taxon>Viridiplantae</taxon>
        <taxon>Chlorophyta</taxon>
        <taxon>core chlorophytes</taxon>
        <taxon>Ulvophyceae</taxon>
        <taxon>TCBD clade</taxon>
        <taxon>Bryopsidales</taxon>
        <taxon>Ostreobineae</taxon>
        <taxon>Ostreobiaceae</taxon>
        <taxon>Ostreobium</taxon>
    </lineage>
</organism>
<dbReference type="GO" id="GO:0000956">
    <property type="term" value="P:nuclear-transcribed mRNA catabolic process"/>
    <property type="evidence" value="ECO:0007669"/>
    <property type="project" value="TreeGrafter"/>
</dbReference>
<comment type="function">
    <text evidence="2 7">Component of the ribosome assembly machinery. Nuclear paralog of the ribosomal protein P0, it binds pre-60S subunits at an early stage of assembly in the nucleolus, and is replaced by P0 in cytoplasmic pre-60S subunits and mature 80S ribosomes.</text>
</comment>
<keyword evidence="10" id="KW-1185">Reference proteome</keyword>
<evidence type="ECO:0000256" key="4">
    <source>
        <dbReference type="ARBA" id="ARBA00011117"/>
    </source>
</evidence>
<dbReference type="GO" id="GO:0030687">
    <property type="term" value="C:preribosome, large subunit precursor"/>
    <property type="evidence" value="ECO:0007669"/>
    <property type="project" value="TreeGrafter"/>
</dbReference>
<comment type="subcellular location">
    <subcellularLocation>
        <location evidence="7">Cytoplasm</location>
    </subcellularLocation>
    <subcellularLocation>
        <location evidence="7">Nucleus</location>
        <location evidence="7">Nucleolus</location>
    </subcellularLocation>
</comment>
<dbReference type="FunFam" id="3.90.105.20:FF:000003">
    <property type="entry name" value="Ribosome assembly factor mrt4"/>
    <property type="match status" value="1"/>
</dbReference>
<dbReference type="GO" id="GO:0006364">
    <property type="term" value="P:rRNA processing"/>
    <property type="evidence" value="ECO:0007669"/>
    <property type="project" value="TreeGrafter"/>
</dbReference>
<dbReference type="Pfam" id="PF00466">
    <property type="entry name" value="Ribosomal_L10"/>
    <property type="match status" value="1"/>
</dbReference>
<accession>A0A8S1J2M9</accession>
<feature type="non-terminal residue" evidence="9">
    <location>
        <position position="1"/>
    </location>
</feature>
<reference evidence="9" key="1">
    <citation type="submission" date="2020-12" db="EMBL/GenBank/DDBJ databases">
        <authorList>
            <person name="Iha C."/>
        </authorList>
    </citation>
    <scope>NUCLEOTIDE SEQUENCE</scope>
</reference>
<dbReference type="CDD" id="cd05796">
    <property type="entry name" value="Ribosomal_P0_like"/>
    <property type="match status" value="1"/>
</dbReference>
<dbReference type="FunFam" id="3.30.70.1730:FF:000005">
    <property type="entry name" value="Ribosome assembly factor mrt4"/>
    <property type="match status" value="1"/>
</dbReference>
<evidence type="ECO:0000313" key="9">
    <source>
        <dbReference type="EMBL" id="CAD7701615.1"/>
    </source>
</evidence>
<comment type="similarity">
    <text evidence="3 7">Belongs to the universal ribosomal protein uL10 family.</text>
</comment>
<dbReference type="Pfam" id="PF17777">
    <property type="entry name" value="RL10P_insert"/>
    <property type="match status" value="1"/>
</dbReference>
<keyword evidence="5 7" id="KW-0963">Cytoplasm</keyword>
<dbReference type="GO" id="GO:0000027">
    <property type="term" value="P:ribosomal large subunit assembly"/>
    <property type="evidence" value="ECO:0007669"/>
    <property type="project" value="InterPro"/>
</dbReference>
<dbReference type="GO" id="GO:0003723">
    <property type="term" value="F:RNA binding"/>
    <property type="evidence" value="ECO:0007669"/>
    <property type="project" value="TreeGrafter"/>
</dbReference>
<keyword evidence="6 7" id="KW-0539">Nucleus</keyword>
<comment type="caution">
    <text evidence="9">The sequence shown here is derived from an EMBL/GenBank/DDBJ whole genome shotgun (WGS) entry which is preliminary data.</text>
</comment>
<sequence>SSIALPLPPIGGRAFVRGRPVPLAAHAETAECPRAKETESVSAKRQSDRSALLGKTAFGIDVRLNCRRTAVHTSKVKKKGKEWKAGHLDKIRESFDQYPRLVVFRYSNFRTRCFQELRTELRNSTRFFIGRDSLLRFALGKTKAEEYRPNLHELSELLRGEVGLLFTKLTREQVSDILKNFEEEDFARAGSRATVDFAVPKGPLEGFSHTLEPNLRGLGLPTKLNKGVIELITDHEVCKQGDVLTPKQAGILKAFGMKTAIFKFEPLCLWEDGSVVMLDGDMDEDL</sequence>
<dbReference type="GO" id="GO:0005730">
    <property type="term" value="C:nucleolus"/>
    <property type="evidence" value="ECO:0007669"/>
    <property type="project" value="UniProtKB-SubCell"/>
</dbReference>
<dbReference type="InterPro" id="IPR051742">
    <property type="entry name" value="Ribosome_Assembly_uL10"/>
</dbReference>
<dbReference type="SUPFAM" id="SSF160369">
    <property type="entry name" value="Ribosomal protein L10-like"/>
    <property type="match status" value="1"/>
</dbReference>
<dbReference type="InterPro" id="IPR043141">
    <property type="entry name" value="Ribosomal_uL10-like_sf"/>
</dbReference>
<dbReference type="Proteomes" id="UP000708148">
    <property type="component" value="Unassembled WGS sequence"/>
</dbReference>
<dbReference type="InterPro" id="IPR040637">
    <property type="entry name" value="Ribosomal_uL10-like_insert"/>
</dbReference>
<dbReference type="AlphaFoldDB" id="A0A8S1J2M9"/>
<evidence type="ECO:0000256" key="7">
    <source>
        <dbReference type="RuleBase" id="RU364039"/>
    </source>
</evidence>
<dbReference type="InterPro" id="IPR033867">
    <property type="entry name" value="Mrt4"/>
</dbReference>
<dbReference type="PANTHER" id="PTHR45841:SF1">
    <property type="entry name" value="MRNA TURNOVER PROTEIN 4 HOMOLOG"/>
    <property type="match status" value="1"/>
</dbReference>
<dbReference type="PANTHER" id="PTHR45841">
    <property type="entry name" value="MRNA TURNOVER PROTEIN 4 MRTO4"/>
    <property type="match status" value="1"/>
</dbReference>
<dbReference type="Gene3D" id="3.30.70.1730">
    <property type="match status" value="1"/>
</dbReference>
<protein>
    <recommendedName>
        <fullName evidence="7">Ribosome assembly factor mrt4</fullName>
    </recommendedName>
</protein>